<protein>
    <submittedName>
        <fullName evidence="1">Uncharacterized protein</fullName>
    </submittedName>
</protein>
<name>A0A5E4VKY0_9BURK</name>
<evidence type="ECO:0000313" key="1">
    <source>
        <dbReference type="EMBL" id="VVE12841.1"/>
    </source>
</evidence>
<dbReference type="EMBL" id="CABPSL010000009">
    <property type="protein sequence ID" value="VVE12841.1"/>
    <property type="molecule type" value="Genomic_DNA"/>
</dbReference>
<organism evidence="1 2">
    <name type="scientific">Pandoraea cepalis</name>
    <dbReference type="NCBI Taxonomy" id="2508294"/>
    <lineage>
        <taxon>Bacteria</taxon>
        <taxon>Pseudomonadati</taxon>
        <taxon>Pseudomonadota</taxon>
        <taxon>Betaproteobacteria</taxon>
        <taxon>Burkholderiales</taxon>
        <taxon>Burkholderiaceae</taxon>
        <taxon>Pandoraea</taxon>
    </lineage>
</organism>
<accession>A0A5E4VKY0</accession>
<proteinExistence type="predicted"/>
<dbReference type="AlphaFoldDB" id="A0A5E4VKY0"/>
<dbReference type="Proteomes" id="UP000384354">
    <property type="component" value="Unassembled WGS sequence"/>
</dbReference>
<sequence length="82" mass="8884">MPVCREAHGQTIFLDRAVDTGFESVEEVEVVNNESGRRRFDGRAAIDALGAIGVVSRAFVLPPSCRRVTLLLTSVAAHGELF</sequence>
<evidence type="ECO:0000313" key="2">
    <source>
        <dbReference type="Proteomes" id="UP000384354"/>
    </source>
</evidence>
<gene>
    <name evidence="1" type="ORF">PCE31106_02713</name>
</gene>
<reference evidence="1 2" key="1">
    <citation type="submission" date="2019-08" db="EMBL/GenBank/DDBJ databases">
        <authorList>
            <person name="Peeters C."/>
        </authorList>
    </citation>
    <scope>NUCLEOTIDE SEQUENCE [LARGE SCALE GENOMIC DNA]</scope>
    <source>
        <strain evidence="1 2">LMG 31106</strain>
    </source>
</reference>